<reference evidence="1 4" key="2">
    <citation type="submission" date="2021-01" db="EMBL/GenBank/DDBJ databases">
        <title>Whole genome shotgun sequence of Cellulomonas oligotrophica NBRC 109435.</title>
        <authorList>
            <person name="Komaki H."/>
            <person name="Tamura T."/>
        </authorList>
    </citation>
    <scope>NUCLEOTIDE SEQUENCE [LARGE SCALE GENOMIC DNA]</scope>
    <source>
        <strain evidence="1 4">NBRC 109435</strain>
    </source>
</reference>
<comment type="caution">
    <text evidence="2">The sequence shown here is derived from an EMBL/GenBank/DDBJ whole genome shotgun (WGS) entry which is preliminary data.</text>
</comment>
<accession>A0A7Y9FER3</accession>
<dbReference type="AlphaFoldDB" id="A0A7Y9FER3"/>
<keyword evidence="4" id="KW-1185">Reference proteome</keyword>
<dbReference type="RefSeq" id="WP_179625322.1">
    <property type="nucleotide sequence ID" value="NZ_BAABFI010000014.1"/>
</dbReference>
<evidence type="ECO:0000313" key="3">
    <source>
        <dbReference type="Proteomes" id="UP000577956"/>
    </source>
</evidence>
<evidence type="ECO:0000313" key="2">
    <source>
        <dbReference type="EMBL" id="NYD85657.1"/>
    </source>
</evidence>
<proteinExistence type="predicted"/>
<dbReference type="Proteomes" id="UP000618382">
    <property type="component" value="Unassembled WGS sequence"/>
</dbReference>
<evidence type="ECO:0000313" key="4">
    <source>
        <dbReference type="Proteomes" id="UP000618382"/>
    </source>
</evidence>
<dbReference type="Proteomes" id="UP000577956">
    <property type="component" value="Unassembled WGS sequence"/>
</dbReference>
<gene>
    <name evidence="2" type="ORF">BKA21_001206</name>
    <name evidence="1" type="ORF">Col01nite_04940</name>
</gene>
<name>A0A7Y9FER3_9CELL</name>
<dbReference type="EMBL" id="BONN01000001">
    <property type="protein sequence ID" value="GIG31335.1"/>
    <property type="molecule type" value="Genomic_DNA"/>
</dbReference>
<reference evidence="2 3" key="1">
    <citation type="submission" date="2020-07" db="EMBL/GenBank/DDBJ databases">
        <title>Sequencing the genomes of 1000 actinobacteria strains.</title>
        <authorList>
            <person name="Klenk H.-P."/>
        </authorList>
    </citation>
    <scope>NUCLEOTIDE SEQUENCE [LARGE SCALE GENOMIC DNA]</scope>
    <source>
        <strain evidence="2 3">DSM 24482</strain>
    </source>
</reference>
<evidence type="ECO:0000313" key="1">
    <source>
        <dbReference type="EMBL" id="GIG31335.1"/>
    </source>
</evidence>
<organism evidence="2 3">
    <name type="scientific">Cellulomonas oligotrophica</name>
    <dbReference type="NCBI Taxonomy" id="931536"/>
    <lineage>
        <taxon>Bacteria</taxon>
        <taxon>Bacillati</taxon>
        <taxon>Actinomycetota</taxon>
        <taxon>Actinomycetes</taxon>
        <taxon>Micrococcales</taxon>
        <taxon>Cellulomonadaceae</taxon>
        <taxon>Cellulomonas</taxon>
    </lineage>
</organism>
<dbReference type="EMBL" id="JACCBK010000001">
    <property type="protein sequence ID" value="NYD85657.1"/>
    <property type="molecule type" value="Genomic_DNA"/>
</dbReference>
<sequence length="69" mass="7572">MLFGLPVEAARAAAAAGDLVLLGCFEPEDPPHYRCVRDHDWRVVDEDAWQADVLAALTRNGYIDDGDDS</sequence>
<protein>
    <submittedName>
        <fullName evidence="2">Uncharacterized protein</fullName>
    </submittedName>
</protein>